<feature type="compositionally biased region" description="Polar residues" evidence="1">
    <location>
        <begin position="85"/>
        <end position="97"/>
    </location>
</feature>
<dbReference type="OrthoDB" id="10435265at2759"/>
<evidence type="ECO:0000313" key="3">
    <source>
        <dbReference type="Proteomes" id="UP000030663"/>
    </source>
</evidence>
<dbReference type="Proteomes" id="UP000030663">
    <property type="component" value="Unassembled WGS sequence"/>
</dbReference>
<proteinExistence type="predicted"/>
<feature type="region of interest" description="Disordered" evidence="1">
    <location>
        <begin position="75"/>
        <end position="106"/>
    </location>
</feature>
<reference evidence="2 3" key="1">
    <citation type="submission" date="2011-11" db="EMBL/GenBank/DDBJ databases">
        <title>The Genome Sequence of Fusarium oxysporum PHW815.</title>
        <authorList>
            <consortium name="The Broad Institute Genome Sequencing Platform"/>
            <person name="Ma L.-J."/>
            <person name="Gale L.R."/>
            <person name="Schwartz D.C."/>
            <person name="Zhou S."/>
            <person name="Corby-Kistler H."/>
            <person name="Young S.K."/>
            <person name="Zeng Q."/>
            <person name="Gargeya S."/>
            <person name="Fitzgerald M."/>
            <person name="Haas B."/>
            <person name="Abouelleil A."/>
            <person name="Alvarado L."/>
            <person name="Arachchi H.M."/>
            <person name="Berlin A."/>
            <person name="Brown A."/>
            <person name="Chapman S.B."/>
            <person name="Chen Z."/>
            <person name="Dunbar C."/>
            <person name="Freedman E."/>
            <person name="Gearin G."/>
            <person name="Goldberg J."/>
            <person name="Griggs A."/>
            <person name="Gujja S."/>
            <person name="Heiman D."/>
            <person name="Howarth C."/>
            <person name="Larson L."/>
            <person name="Lui A."/>
            <person name="MacDonald P.J.P."/>
            <person name="Montmayeur A."/>
            <person name="Murphy C."/>
            <person name="Neiman D."/>
            <person name="Pearson M."/>
            <person name="Priest M."/>
            <person name="Roberts A."/>
            <person name="Saif S."/>
            <person name="Shea T."/>
            <person name="Shenoy N."/>
            <person name="Sisk P."/>
            <person name="Stolte C."/>
            <person name="Sykes S."/>
            <person name="Wortman J."/>
            <person name="Nusbaum C."/>
            <person name="Birren B."/>
        </authorList>
    </citation>
    <scope>NUCLEOTIDE SEQUENCE [LARGE SCALE GENOMIC DNA]</scope>
    <source>
        <strain evidence="2 3">54005</strain>
    </source>
</reference>
<accession>X0CSQ5</accession>
<dbReference type="HOGENOM" id="CLU_2223390_0_0_1"/>
<dbReference type="EMBL" id="JH658389">
    <property type="protein sequence ID" value="EXK85547.1"/>
    <property type="molecule type" value="Genomic_DNA"/>
</dbReference>
<gene>
    <name evidence="2" type="ORF">FOQG_10610</name>
</gene>
<organism evidence="2 3">
    <name type="scientific">Fusarium oxysporum f. sp. raphani 54005</name>
    <dbReference type="NCBI Taxonomy" id="1089458"/>
    <lineage>
        <taxon>Eukaryota</taxon>
        <taxon>Fungi</taxon>
        <taxon>Dikarya</taxon>
        <taxon>Ascomycota</taxon>
        <taxon>Pezizomycotina</taxon>
        <taxon>Sordariomycetes</taxon>
        <taxon>Hypocreomycetidae</taxon>
        <taxon>Hypocreales</taxon>
        <taxon>Nectriaceae</taxon>
        <taxon>Fusarium</taxon>
        <taxon>Fusarium oxysporum species complex</taxon>
    </lineage>
</organism>
<protein>
    <submittedName>
        <fullName evidence="2">Uncharacterized protein</fullName>
    </submittedName>
</protein>
<keyword evidence="3" id="KW-1185">Reference proteome</keyword>
<evidence type="ECO:0000256" key="1">
    <source>
        <dbReference type="SAM" id="MobiDB-lite"/>
    </source>
</evidence>
<dbReference type="AlphaFoldDB" id="X0CSQ5"/>
<name>X0CSQ5_FUSOX</name>
<feature type="compositionally biased region" description="Low complexity" evidence="1">
    <location>
        <begin position="75"/>
        <end position="84"/>
    </location>
</feature>
<evidence type="ECO:0000313" key="2">
    <source>
        <dbReference type="EMBL" id="EXK85547.1"/>
    </source>
</evidence>
<sequence length="113" mass="11747">MLHVVQVDSRLPIIRGAEDMAYEKGKAGKSPFAKRVVPPDALSGDLLAPYGNCVYSLLGSSNNNTNTTAMPKAAVASVASGATTPTYETSRNGNSPGESHGVGLTPCKQFHLS</sequence>